<reference evidence="2" key="1">
    <citation type="journal article" date="2020" name="Stud. Mycol.">
        <title>101 Dothideomycetes genomes: a test case for predicting lifestyles and emergence of pathogens.</title>
        <authorList>
            <person name="Haridas S."/>
            <person name="Albert R."/>
            <person name="Binder M."/>
            <person name="Bloem J."/>
            <person name="Labutti K."/>
            <person name="Salamov A."/>
            <person name="Andreopoulos B."/>
            <person name="Baker S."/>
            <person name="Barry K."/>
            <person name="Bills G."/>
            <person name="Bluhm B."/>
            <person name="Cannon C."/>
            <person name="Castanera R."/>
            <person name="Culley D."/>
            <person name="Daum C."/>
            <person name="Ezra D."/>
            <person name="Gonzalez J."/>
            <person name="Henrissat B."/>
            <person name="Kuo A."/>
            <person name="Liang C."/>
            <person name="Lipzen A."/>
            <person name="Lutzoni F."/>
            <person name="Magnuson J."/>
            <person name="Mondo S."/>
            <person name="Nolan M."/>
            <person name="Ohm R."/>
            <person name="Pangilinan J."/>
            <person name="Park H.-J."/>
            <person name="Ramirez L."/>
            <person name="Alfaro M."/>
            <person name="Sun H."/>
            <person name="Tritt A."/>
            <person name="Yoshinaga Y."/>
            <person name="Zwiers L.-H."/>
            <person name="Turgeon B."/>
            <person name="Goodwin S."/>
            <person name="Spatafora J."/>
            <person name="Crous P."/>
            <person name="Grigoriev I."/>
        </authorList>
    </citation>
    <scope>NUCLEOTIDE SEQUENCE</scope>
    <source>
        <strain evidence="2">CBS 130266</strain>
    </source>
</reference>
<protein>
    <submittedName>
        <fullName evidence="2">Uncharacterized protein</fullName>
    </submittedName>
</protein>
<evidence type="ECO:0000313" key="2">
    <source>
        <dbReference type="EMBL" id="KAF2434897.1"/>
    </source>
</evidence>
<dbReference type="EMBL" id="MU007015">
    <property type="protein sequence ID" value="KAF2434897.1"/>
    <property type="molecule type" value="Genomic_DNA"/>
</dbReference>
<sequence length="282" mass="31221">MLRRYTPTVRLPATTCTTHWSVTPILTLHASSKTTATVSRPSTRSLVRLPATTCTTHWSVTPHPSDESSSSPRTPIYQDNHTAHFHSDLRVPTVPMTVHETASFGPGLYVPQFIPASTPSQLAKQKVEVEWMQQQFKLWEFAAEDALQTRLLKGSATGAHAIISTRDSSSSTSLLVSFLKRRARESATKMKCLSSSPNTPPNSSSSSSAFSTKAHTLKEDVDKKSALPRLCTPARREPSLYDLYQKERAQAGGVLPLPNFVRKQKGRRMIASKRLVALQLRK</sequence>
<feature type="compositionally biased region" description="Polar residues" evidence="1">
    <location>
        <begin position="67"/>
        <end position="76"/>
    </location>
</feature>
<proteinExistence type="predicted"/>
<feature type="compositionally biased region" description="Low complexity" evidence="1">
    <location>
        <begin position="194"/>
        <end position="208"/>
    </location>
</feature>
<comment type="caution">
    <text evidence="2">The sequence shown here is derived from an EMBL/GenBank/DDBJ whole genome shotgun (WGS) entry which is preliminary data.</text>
</comment>
<accession>A0A9P4P0B1</accession>
<dbReference type="AlphaFoldDB" id="A0A9P4P0B1"/>
<feature type="region of interest" description="Disordered" evidence="1">
    <location>
        <begin position="57"/>
        <end position="76"/>
    </location>
</feature>
<feature type="region of interest" description="Disordered" evidence="1">
    <location>
        <begin position="189"/>
        <end position="215"/>
    </location>
</feature>
<keyword evidence="3" id="KW-1185">Reference proteome</keyword>
<name>A0A9P4P0B1_9PEZI</name>
<evidence type="ECO:0000313" key="3">
    <source>
        <dbReference type="Proteomes" id="UP000800235"/>
    </source>
</evidence>
<dbReference type="Proteomes" id="UP000800235">
    <property type="component" value="Unassembled WGS sequence"/>
</dbReference>
<gene>
    <name evidence="2" type="ORF">EJ08DRAFT_437456</name>
</gene>
<organism evidence="2 3">
    <name type="scientific">Tothia fuscella</name>
    <dbReference type="NCBI Taxonomy" id="1048955"/>
    <lineage>
        <taxon>Eukaryota</taxon>
        <taxon>Fungi</taxon>
        <taxon>Dikarya</taxon>
        <taxon>Ascomycota</taxon>
        <taxon>Pezizomycotina</taxon>
        <taxon>Dothideomycetes</taxon>
        <taxon>Pleosporomycetidae</taxon>
        <taxon>Venturiales</taxon>
        <taxon>Cylindrosympodiaceae</taxon>
        <taxon>Tothia</taxon>
    </lineage>
</organism>
<evidence type="ECO:0000256" key="1">
    <source>
        <dbReference type="SAM" id="MobiDB-lite"/>
    </source>
</evidence>